<name>A0A0F9P7J7_9ZZZZ</name>
<gene>
    <name evidence="1" type="ORF">LCGC14_0860560</name>
</gene>
<organism evidence="1">
    <name type="scientific">marine sediment metagenome</name>
    <dbReference type="NCBI Taxonomy" id="412755"/>
    <lineage>
        <taxon>unclassified sequences</taxon>
        <taxon>metagenomes</taxon>
        <taxon>ecological metagenomes</taxon>
    </lineage>
</organism>
<reference evidence="1" key="1">
    <citation type="journal article" date="2015" name="Nature">
        <title>Complex archaea that bridge the gap between prokaryotes and eukaryotes.</title>
        <authorList>
            <person name="Spang A."/>
            <person name="Saw J.H."/>
            <person name="Jorgensen S.L."/>
            <person name="Zaremba-Niedzwiedzka K."/>
            <person name="Martijn J."/>
            <person name="Lind A.E."/>
            <person name="van Eijk R."/>
            <person name="Schleper C."/>
            <person name="Guy L."/>
            <person name="Ettema T.J."/>
        </authorList>
    </citation>
    <scope>NUCLEOTIDE SEQUENCE</scope>
</reference>
<sequence>MFINNYREKTALKPIMGANIRENYHGKYKN</sequence>
<dbReference type="AlphaFoldDB" id="A0A0F9P7J7"/>
<dbReference type="EMBL" id="LAZR01002611">
    <property type="protein sequence ID" value="KKN27835.1"/>
    <property type="molecule type" value="Genomic_DNA"/>
</dbReference>
<protein>
    <submittedName>
        <fullName evidence="1">Uncharacterized protein</fullName>
    </submittedName>
</protein>
<evidence type="ECO:0000313" key="1">
    <source>
        <dbReference type="EMBL" id="KKN27835.1"/>
    </source>
</evidence>
<proteinExistence type="predicted"/>
<comment type="caution">
    <text evidence="1">The sequence shown here is derived from an EMBL/GenBank/DDBJ whole genome shotgun (WGS) entry which is preliminary data.</text>
</comment>
<accession>A0A0F9P7J7</accession>